<dbReference type="InterPro" id="IPR018086">
    <property type="entry name" value="NADH_UbQ_OxRdtase_su1_CS"/>
</dbReference>
<keyword evidence="5" id="KW-0679">Respiratory chain</keyword>
<feature type="transmembrane region" description="Helical" evidence="15">
    <location>
        <begin position="101"/>
        <end position="120"/>
    </location>
</feature>
<feature type="transmembrane region" description="Helical" evidence="15">
    <location>
        <begin position="172"/>
        <end position="191"/>
    </location>
</feature>
<evidence type="ECO:0000256" key="3">
    <source>
        <dbReference type="ARBA" id="ARBA00012944"/>
    </source>
</evidence>
<protein>
    <recommendedName>
        <fullName evidence="4 14">NADH-ubiquinone oxidoreductase chain 1</fullName>
        <ecNumber evidence="3 14">7.1.1.2</ecNumber>
    </recommendedName>
</protein>
<keyword evidence="6 13" id="KW-0812">Transmembrane</keyword>
<evidence type="ECO:0000256" key="7">
    <source>
        <dbReference type="ARBA" id="ARBA00022967"/>
    </source>
</evidence>
<evidence type="ECO:0000256" key="16">
    <source>
        <dbReference type="SAM" id="SignalP"/>
    </source>
</evidence>
<gene>
    <name evidence="17" type="primary">ND1</name>
</gene>
<dbReference type="AlphaFoldDB" id="A0A6G7SBU5"/>
<keyword evidence="7" id="KW-1278">Translocase</keyword>
<evidence type="ECO:0000256" key="11">
    <source>
        <dbReference type="ARBA" id="ARBA00023136"/>
    </source>
</evidence>
<dbReference type="PROSITE" id="PS00667">
    <property type="entry name" value="COMPLEX1_ND1_1"/>
    <property type="match status" value="1"/>
</dbReference>
<evidence type="ECO:0000256" key="6">
    <source>
        <dbReference type="ARBA" id="ARBA00022692"/>
    </source>
</evidence>
<dbReference type="GO" id="GO:0005743">
    <property type="term" value="C:mitochondrial inner membrane"/>
    <property type="evidence" value="ECO:0007669"/>
    <property type="project" value="UniProtKB-SubCell"/>
</dbReference>
<keyword evidence="8" id="KW-0249">Electron transport</keyword>
<feature type="transmembrane region" description="Helical" evidence="15">
    <location>
        <begin position="140"/>
        <end position="160"/>
    </location>
</feature>
<feature type="chain" id="PRO_5033883697" description="NADH-ubiquinone oxidoreductase chain 1" evidence="16">
    <location>
        <begin position="19"/>
        <end position="318"/>
    </location>
</feature>
<evidence type="ECO:0000256" key="9">
    <source>
        <dbReference type="ARBA" id="ARBA00022989"/>
    </source>
</evidence>
<dbReference type="PROSITE" id="PS00668">
    <property type="entry name" value="COMPLEX1_ND1_2"/>
    <property type="match status" value="1"/>
</dbReference>
<comment type="catalytic activity">
    <reaction evidence="12 14">
        <text>a ubiquinone + NADH + 5 H(+)(in) = a ubiquinol + NAD(+) + 4 H(+)(out)</text>
        <dbReference type="Rhea" id="RHEA:29091"/>
        <dbReference type="Rhea" id="RHEA-COMP:9565"/>
        <dbReference type="Rhea" id="RHEA-COMP:9566"/>
        <dbReference type="ChEBI" id="CHEBI:15378"/>
        <dbReference type="ChEBI" id="CHEBI:16389"/>
        <dbReference type="ChEBI" id="CHEBI:17976"/>
        <dbReference type="ChEBI" id="CHEBI:57540"/>
        <dbReference type="ChEBI" id="CHEBI:57945"/>
        <dbReference type="EC" id="7.1.1.2"/>
    </reaction>
</comment>
<organism evidence="17">
    <name type="scientific">Ochotona muliensis</name>
    <dbReference type="NCBI Taxonomy" id="192642"/>
    <lineage>
        <taxon>Eukaryota</taxon>
        <taxon>Metazoa</taxon>
        <taxon>Chordata</taxon>
        <taxon>Craniata</taxon>
        <taxon>Vertebrata</taxon>
        <taxon>Euteleostomi</taxon>
        <taxon>Mammalia</taxon>
        <taxon>Eutheria</taxon>
        <taxon>Euarchontoglires</taxon>
        <taxon>Glires</taxon>
        <taxon>Lagomorpha</taxon>
        <taxon>Ochotonidae</taxon>
        <taxon>Ochotona</taxon>
    </lineage>
</organism>
<evidence type="ECO:0000256" key="2">
    <source>
        <dbReference type="ARBA" id="ARBA00010535"/>
    </source>
</evidence>
<dbReference type="HAMAP" id="MF_01350">
    <property type="entry name" value="NDH1_NuoH"/>
    <property type="match status" value="1"/>
</dbReference>
<sequence>MFLINVLLLILPVLLAMAFLTLVERKILGYMQLRKGPNVVGPYGLLQPFADAVKLFTKEPLRPSTSSPFLFIIAPTLALSLALTMWIPIPMPYPLINMNMGILFILATSSLAVYSILWSGWASNSKYALIGALRAVAQTISYEVTLAIILLSVLLMNGSFALSSLIETQEYMWILIPAWPLAMMWFISTLAETNRAPFDLTEGESELVSGFNVEYAAGPFALFFLAEYTNIIMMNALTVTLFLGAFHDALNPQLFTVNFAIKTLLLTMMFLWIRASYPRFRYDQLMHLLWKNFLPLTLALCMWHVSMPVFLASIPPYS</sequence>
<dbReference type="GO" id="GO:0009060">
    <property type="term" value="P:aerobic respiration"/>
    <property type="evidence" value="ECO:0007669"/>
    <property type="project" value="TreeGrafter"/>
</dbReference>
<dbReference type="PANTHER" id="PTHR11432">
    <property type="entry name" value="NADH DEHYDROGENASE SUBUNIT 1"/>
    <property type="match status" value="1"/>
</dbReference>
<evidence type="ECO:0000256" key="13">
    <source>
        <dbReference type="RuleBase" id="RU000471"/>
    </source>
</evidence>
<dbReference type="EMBL" id="MN547453">
    <property type="protein sequence ID" value="QIJ99261.1"/>
    <property type="molecule type" value="Genomic_DNA"/>
</dbReference>
<evidence type="ECO:0000256" key="4">
    <source>
        <dbReference type="ARBA" id="ARBA00021009"/>
    </source>
</evidence>
<dbReference type="EMBL" id="MN547452">
    <property type="protein sequence ID" value="QIJ99248.1"/>
    <property type="molecule type" value="Genomic_DNA"/>
</dbReference>
<feature type="transmembrane region" description="Helical" evidence="15">
    <location>
        <begin position="255"/>
        <end position="273"/>
    </location>
</feature>
<keyword evidence="9 15" id="KW-1133">Transmembrane helix</keyword>
<evidence type="ECO:0000313" key="17">
    <source>
        <dbReference type="EMBL" id="QIJ99261.1"/>
    </source>
</evidence>
<keyword evidence="14" id="KW-0830">Ubiquinone</keyword>
<dbReference type="InterPro" id="IPR001694">
    <property type="entry name" value="NADH_UbQ_OxRdtase_su1/FPO"/>
</dbReference>
<accession>A0A6G7SBU5</accession>
<feature type="transmembrane region" description="Helical" evidence="15">
    <location>
        <begin position="293"/>
        <end position="314"/>
    </location>
</feature>
<proteinExistence type="inferred from homology"/>
<dbReference type="PANTHER" id="PTHR11432:SF3">
    <property type="entry name" value="NADH-UBIQUINONE OXIDOREDUCTASE CHAIN 1"/>
    <property type="match status" value="1"/>
</dbReference>
<evidence type="ECO:0000256" key="12">
    <source>
        <dbReference type="ARBA" id="ARBA00049551"/>
    </source>
</evidence>
<dbReference type="GO" id="GO:0003954">
    <property type="term" value="F:NADH dehydrogenase activity"/>
    <property type="evidence" value="ECO:0007669"/>
    <property type="project" value="TreeGrafter"/>
</dbReference>
<comment type="similarity">
    <text evidence="2 13">Belongs to the complex I subunit 1 family.</text>
</comment>
<evidence type="ECO:0000256" key="5">
    <source>
        <dbReference type="ARBA" id="ARBA00022660"/>
    </source>
</evidence>
<evidence type="ECO:0000256" key="15">
    <source>
        <dbReference type="SAM" id="Phobius"/>
    </source>
</evidence>
<name>A0A6G7SBU5_9LAGO</name>
<evidence type="ECO:0000256" key="8">
    <source>
        <dbReference type="ARBA" id="ARBA00022982"/>
    </source>
</evidence>
<keyword evidence="14 17" id="KW-0496">Mitochondrion</keyword>
<feature type="signal peptide" evidence="16">
    <location>
        <begin position="1"/>
        <end position="18"/>
    </location>
</feature>
<evidence type="ECO:0000256" key="10">
    <source>
        <dbReference type="ARBA" id="ARBA00023027"/>
    </source>
</evidence>
<comment type="subcellular location">
    <subcellularLocation>
        <location evidence="1">Membrane</location>
        <topology evidence="1">Multi-pass membrane protein</topology>
    </subcellularLocation>
    <subcellularLocation>
        <location evidence="13">Mitochondrion inner membrane</location>
        <topology evidence="13">Multi-pass membrane protein</topology>
    </subcellularLocation>
</comment>
<reference evidence="17" key="1">
    <citation type="journal article" date="2020" name="Mol. Biol. Evol.">
        <title>Out of Tibet: Genomic Perspectives on the Evolutionary History of Extant Pikas.</title>
        <authorList>
            <person name="Wang X."/>
            <person name="Liang D."/>
            <person name="Jin W."/>
            <person name="Tang M."/>
            <person name="Liu S."/>
            <person name="Zhang P."/>
        </authorList>
    </citation>
    <scope>NUCLEOTIDE SEQUENCE</scope>
</reference>
<keyword evidence="10 13" id="KW-0520">NAD</keyword>
<feature type="transmembrane region" description="Helical" evidence="15">
    <location>
        <begin position="220"/>
        <end position="243"/>
    </location>
</feature>
<geneLocation type="mitochondrion" evidence="17"/>
<keyword evidence="16" id="KW-0732">Signal</keyword>
<evidence type="ECO:0000256" key="14">
    <source>
        <dbReference type="RuleBase" id="RU000473"/>
    </source>
</evidence>
<dbReference type="EC" id="7.1.1.2" evidence="3 14"/>
<dbReference type="GO" id="GO:0008137">
    <property type="term" value="F:NADH dehydrogenase (ubiquinone) activity"/>
    <property type="evidence" value="ECO:0007669"/>
    <property type="project" value="UniProtKB-EC"/>
</dbReference>
<feature type="transmembrane region" description="Helical" evidence="15">
    <location>
        <begin position="69"/>
        <end position="89"/>
    </location>
</feature>
<keyword evidence="11 15" id="KW-0472">Membrane</keyword>
<dbReference type="Pfam" id="PF00146">
    <property type="entry name" value="NADHdh"/>
    <property type="match status" value="1"/>
</dbReference>
<evidence type="ECO:0000256" key="1">
    <source>
        <dbReference type="ARBA" id="ARBA00004141"/>
    </source>
</evidence>
<keyword evidence="5" id="KW-0813">Transport</keyword>